<reference evidence="1" key="1">
    <citation type="submission" date="2021-04" db="EMBL/GenBank/DDBJ databases">
        <title>Phylogenetic analysis of Acidobacteriaceae.</title>
        <authorList>
            <person name="Qiu L."/>
            <person name="Zhang Q."/>
        </authorList>
    </citation>
    <scope>NUCLEOTIDE SEQUENCE</scope>
    <source>
        <strain evidence="1">DSM 25168</strain>
    </source>
</reference>
<sequence length="79" mass="8640">MASELKAERANSALSVSVGQRVTVGDSETEFVVVNVDHETGRLELLRLKPGRIEADIPVSNVRRIVESGLHLVDNSEEN</sequence>
<dbReference type="EMBL" id="CP093313">
    <property type="protein sequence ID" value="UWZ85649.1"/>
    <property type="molecule type" value="Genomic_DNA"/>
</dbReference>
<organism evidence="1 2">
    <name type="scientific">Occallatibacter riparius</name>
    <dbReference type="NCBI Taxonomy" id="1002689"/>
    <lineage>
        <taxon>Bacteria</taxon>
        <taxon>Pseudomonadati</taxon>
        <taxon>Acidobacteriota</taxon>
        <taxon>Terriglobia</taxon>
        <taxon>Terriglobales</taxon>
        <taxon>Acidobacteriaceae</taxon>
        <taxon>Occallatibacter</taxon>
    </lineage>
</organism>
<proteinExistence type="predicted"/>
<gene>
    <name evidence="1" type="ORF">MOP44_06815</name>
</gene>
<protein>
    <submittedName>
        <fullName evidence="1">Uncharacterized protein</fullName>
    </submittedName>
</protein>
<keyword evidence="2" id="KW-1185">Reference proteome</keyword>
<evidence type="ECO:0000313" key="2">
    <source>
        <dbReference type="Proteomes" id="UP001059380"/>
    </source>
</evidence>
<dbReference type="KEGG" id="orp:MOP44_06815"/>
<dbReference type="Proteomes" id="UP001059380">
    <property type="component" value="Chromosome"/>
</dbReference>
<evidence type="ECO:0000313" key="1">
    <source>
        <dbReference type="EMBL" id="UWZ85649.1"/>
    </source>
</evidence>
<accession>A0A9J7BST6</accession>
<dbReference type="AlphaFoldDB" id="A0A9J7BST6"/>
<dbReference type="RefSeq" id="WP_260795234.1">
    <property type="nucleotide sequence ID" value="NZ_CP093313.1"/>
</dbReference>
<name>A0A9J7BST6_9BACT</name>